<name>A0A1H0I5C1_9SPHI</name>
<gene>
    <name evidence="1" type="ORF">SAMN05421820_11347</name>
</gene>
<dbReference type="Proteomes" id="UP000183200">
    <property type="component" value="Unassembled WGS sequence"/>
</dbReference>
<proteinExistence type="predicted"/>
<protein>
    <submittedName>
        <fullName evidence="1">Uncharacterized protein</fullName>
    </submittedName>
</protein>
<evidence type="ECO:0000313" key="1">
    <source>
        <dbReference type="EMBL" id="SDO26606.1"/>
    </source>
</evidence>
<organism evidence="1 2">
    <name type="scientific">Pedobacter steynii</name>
    <dbReference type="NCBI Taxonomy" id="430522"/>
    <lineage>
        <taxon>Bacteria</taxon>
        <taxon>Pseudomonadati</taxon>
        <taxon>Bacteroidota</taxon>
        <taxon>Sphingobacteriia</taxon>
        <taxon>Sphingobacteriales</taxon>
        <taxon>Sphingobacteriaceae</taxon>
        <taxon>Pedobacter</taxon>
    </lineage>
</organism>
<dbReference type="STRING" id="430522.BFS30_13875"/>
<accession>A0A1H0I5C1</accession>
<sequence length="226" mass="25370">MKTLPFKPFAPDCINIVVMENDLENSDWKNEAPYLAGLGMKSPFSVPEGYFGQLPERIHQAIYLENLKAELPEDGFKVPENYFDELNTEIETKLAAGRLKEMVPNNGFAVPGDYFSQLQTKIAEKTKRKETKIVRLWHSKLLKYASAACFVLVSATGIYFYPGNSSRQAASAELANEQMLYDIDENTIIEHIQSNSLKAESPAVADADLENYILSNYSQNDIASDL</sequence>
<evidence type="ECO:0000313" key="2">
    <source>
        <dbReference type="Proteomes" id="UP000183200"/>
    </source>
</evidence>
<keyword evidence="2" id="KW-1185">Reference proteome</keyword>
<dbReference type="AlphaFoldDB" id="A0A1H0I5C1"/>
<reference evidence="2" key="1">
    <citation type="submission" date="2016-10" db="EMBL/GenBank/DDBJ databases">
        <authorList>
            <person name="Varghese N."/>
            <person name="Submissions S."/>
        </authorList>
    </citation>
    <scope>NUCLEOTIDE SEQUENCE [LARGE SCALE GENOMIC DNA]</scope>
    <source>
        <strain evidence="2">DSM 19110</strain>
    </source>
</reference>
<dbReference type="EMBL" id="FNGY01000013">
    <property type="protein sequence ID" value="SDO26606.1"/>
    <property type="molecule type" value="Genomic_DNA"/>
</dbReference>